<reference evidence="2 3" key="1">
    <citation type="submission" date="2020-07" db="EMBL/GenBank/DDBJ databases">
        <title>Sequencing the genomes of 1000 actinobacteria strains.</title>
        <authorList>
            <person name="Klenk H.-P."/>
        </authorList>
    </citation>
    <scope>NUCLEOTIDE SEQUENCE [LARGE SCALE GENOMIC DNA]</scope>
    <source>
        <strain evidence="2 3">DSM 45278</strain>
    </source>
</reference>
<dbReference type="InterPro" id="IPR057037">
    <property type="entry name" value="TPR_rep_actino"/>
</dbReference>
<organism evidence="2 3">
    <name type="scientific">Nocardiopsis sinuspersici</name>
    <dbReference type="NCBI Taxonomy" id="501010"/>
    <lineage>
        <taxon>Bacteria</taxon>
        <taxon>Bacillati</taxon>
        <taxon>Actinomycetota</taxon>
        <taxon>Actinomycetes</taxon>
        <taxon>Streptosporangiales</taxon>
        <taxon>Nocardiopsidaceae</taxon>
        <taxon>Nocardiopsis</taxon>
    </lineage>
</organism>
<proteinExistence type="predicted"/>
<evidence type="ECO:0000313" key="3">
    <source>
        <dbReference type="Proteomes" id="UP000584931"/>
    </source>
</evidence>
<accession>A0A7Y9XDA9</accession>
<sequence length="887" mass="98229">MATFSVIFVPRDFYYGSKPMYDCAADLEILNARVLGRADDLGGSFDSAAGEFTDVIAWNIRSLSEEDVQSWRDAAVSVTYAASVAQMWADVVKAFHEERDAQITTWESSRTEKENAVPAKYQDDHITSSHPQADGFLWTDLGAGDEQRCRTLYDELVAVQEGLTTREQTNWQGLQDGAEEVRTMLEQGPTPENVRKLIDAGNANWAFLNLDPSRYSSLIEDGDLTSENAEEYAEELAAYWSGEKPLDDRYHEIMLVLSMVGTGARQNQQNGTELSSEEIAFLEEFYAHLEETLPNTRGLPNQGVLSIPTLMENAEFSTEDRESVLGAIGDGLLALSDPRLGGGYDMLPESVRHGVEGVYLNHDDEDKIIPLEIDAWENWSTLSEMLSHTDGDLEGGYTLSTNLHLSSGLYLEAWGDMGREGAPTQEEMGTLLSVASRNEDANYYMLTGDHLHEDPGMEANDDYRERALQGVFTTEWNDDGHTARRLTDWLAEDIHSEDPEVRERAGDAFAGFMETLTDADMHEALVNTGVDVTEGDNEYSNASFTQFNGELADSLADIFDAHIYSFANGEVLDSNDVPNSGIGEFDPDKSFVNMGPDERAMYMQLLMGNDETAGRVVNSVDAYQQIESIAFLETGNEATTASGAGQLQGLLERALWLDSEDRHADLGEQVDRKTQITDFVVGEASGLAEKIPVIGTAVSMGLELGQDSIVNAIIDGEYEVSPRFPVYTSETSIQRNFEMEILDYLAQNNPQAFQDDTQRGDFRVLVDSGVVTIERDGQALDASDITNDFVFDENAKVSFEKGTDWSQFVADDENAVNDALSGIVETTHIHGEYVDEFGETVERDGPGNTWVNSFTGEYKGAYDETRKYFNGDVEGFDKPEGEEDSEK</sequence>
<dbReference type="EMBL" id="JACCHL010000001">
    <property type="protein sequence ID" value="NYH52438.1"/>
    <property type="molecule type" value="Genomic_DNA"/>
</dbReference>
<name>A0A7Y9XDA9_9ACTN</name>
<dbReference type="Pfam" id="PF23275">
    <property type="entry name" value="TPR_23"/>
    <property type="match status" value="1"/>
</dbReference>
<evidence type="ECO:0000313" key="2">
    <source>
        <dbReference type="EMBL" id="NYH52438.1"/>
    </source>
</evidence>
<gene>
    <name evidence="2" type="ORF">HNR06_002027</name>
</gene>
<evidence type="ECO:0000259" key="1">
    <source>
        <dbReference type="Pfam" id="PF23275"/>
    </source>
</evidence>
<protein>
    <recommendedName>
        <fullName evidence="1">TPR repeat domain-containing protein</fullName>
    </recommendedName>
</protein>
<dbReference type="Proteomes" id="UP000584931">
    <property type="component" value="Unassembled WGS sequence"/>
</dbReference>
<feature type="domain" description="TPR repeat" evidence="1">
    <location>
        <begin position="269"/>
        <end position="489"/>
    </location>
</feature>
<dbReference type="AlphaFoldDB" id="A0A7Y9XDA9"/>
<dbReference type="RefSeq" id="WP_179809879.1">
    <property type="nucleotide sequence ID" value="NZ_JACCHL010000001.1"/>
</dbReference>
<comment type="caution">
    <text evidence="2">The sequence shown here is derived from an EMBL/GenBank/DDBJ whole genome shotgun (WGS) entry which is preliminary data.</text>
</comment>